<dbReference type="PANTHER" id="PTHR24148:SF82">
    <property type="entry name" value="HETEROKARYON INCOMPATIBILITY DOMAIN-CONTAINING PROTEIN"/>
    <property type="match status" value="1"/>
</dbReference>
<evidence type="ECO:0000313" key="2">
    <source>
        <dbReference type="Proteomes" id="UP001396898"/>
    </source>
</evidence>
<gene>
    <name evidence="1" type="ORF">PG991_010534</name>
</gene>
<comment type="caution">
    <text evidence="1">The sequence shown here is derived from an EMBL/GenBank/DDBJ whole genome shotgun (WGS) entry which is preliminary data.</text>
</comment>
<dbReference type="EMBL" id="JAQQWI010000016">
    <property type="protein sequence ID" value="KAK8007983.1"/>
    <property type="molecule type" value="Genomic_DNA"/>
</dbReference>
<dbReference type="Proteomes" id="UP001396898">
    <property type="component" value="Unassembled WGS sequence"/>
</dbReference>
<proteinExistence type="predicted"/>
<keyword evidence="2" id="KW-1185">Reference proteome</keyword>
<name>A0ABR1RCM9_9PEZI</name>
<organism evidence="1 2">
    <name type="scientific">Apiospora marii</name>
    <dbReference type="NCBI Taxonomy" id="335849"/>
    <lineage>
        <taxon>Eukaryota</taxon>
        <taxon>Fungi</taxon>
        <taxon>Dikarya</taxon>
        <taxon>Ascomycota</taxon>
        <taxon>Pezizomycotina</taxon>
        <taxon>Sordariomycetes</taxon>
        <taxon>Xylariomycetidae</taxon>
        <taxon>Amphisphaeriales</taxon>
        <taxon>Apiosporaceae</taxon>
        <taxon>Apiospora</taxon>
    </lineage>
</organism>
<evidence type="ECO:0000313" key="1">
    <source>
        <dbReference type="EMBL" id="KAK8007983.1"/>
    </source>
</evidence>
<protein>
    <submittedName>
        <fullName evidence="1">Heterokaryon incompatibility protein-domain-containing protein</fullName>
    </submittedName>
</protein>
<sequence>MKKLLDTRRKLRAGKKERLIDLVIANRHRNATDPRDLFYAYVGLANDVPPDFIRYDLPLASWLVYITFKMIQQSQTLEVIQYTPAGTKLNLSSSMSASQFDMSDRKVPMNGLPSWCPDWTHVLRQSEAMLSNKFRGRFSAGEPSTLQVSLHPPGLLEISGVHCDTVAHVGALSGTFDDRRLWRDLVADNLSLHLVNCSMCGYGLYGPRYDCTTCSYYLSLQWLLPAEV</sequence>
<accession>A0ABR1RCM9</accession>
<dbReference type="PANTHER" id="PTHR24148">
    <property type="entry name" value="ANKYRIN REPEAT DOMAIN-CONTAINING PROTEIN 39 HOMOLOG-RELATED"/>
    <property type="match status" value="1"/>
</dbReference>
<dbReference type="InterPro" id="IPR052895">
    <property type="entry name" value="HetReg/Transcr_Mod"/>
</dbReference>
<reference evidence="1 2" key="1">
    <citation type="submission" date="2023-01" db="EMBL/GenBank/DDBJ databases">
        <title>Analysis of 21 Apiospora genomes using comparative genomics revels a genus with tremendous synthesis potential of carbohydrate active enzymes and secondary metabolites.</title>
        <authorList>
            <person name="Sorensen T."/>
        </authorList>
    </citation>
    <scope>NUCLEOTIDE SEQUENCE [LARGE SCALE GENOMIC DNA]</scope>
    <source>
        <strain evidence="1 2">CBS 20057</strain>
    </source>
</reference>